<gene>
    <name evidence="3" type="ORF">Ciccas_008026</name>
</gene>
<keyword evidence="1" id="KW-0812">Transmembrane</keyword>
<dbReference type="InterPro" id="IPR001623">
    <property type="entry name" value="DnaJ_domain"/>
</dbReference>
<keyword evidence="1" id="KW-0472">Membrane</keyword>
<dbReference type="Proteomes" id="UP001626550">
    <property type="component" value="Unassembled WGS sequence"/>
</dbReference>
<dbReference type="PROSITE" id="PS50076">
    <property type="entry name" value="DNAJ_2"/>
    <property type="match status" value="1"/>
</dbReference>
<keyword evidence="4" id="KW-1185">Reference proteome</keyword>
<evidence type="ECO:0000313" key="3">
    <source>
        <dbReference type="EMBL" id="KAL3313372.1"/>
    </source>
</evidence>
<feature type="transmembrane region" description="Helical" evidence="1">
    <location>
        <begin position="198"/>
        <end position="216"/>
    </location>
</feature>
<organism evidence="3 4">
    <name type="scientific">Cichlidogyrus casuarinus</name>
    <dbReference type="NCBI Taxonomy" id="1844966"/>
    <lineage>
        <taxon>Eukaryota</taxon>
        <taxon>Metazoa</taxon>
        <taxon>Spiralia</taxon>
        <taxon>Lophotrochozoa</taxon>
        <taxon>Platyhelminthes</taxon>
        <taxon>Monogenea</taxon>
        <taxon>Monopisthocotylea</taxon>
        <taxon>Dactylogyridea</taxon>
        <taxon>Ancyrocephalidae</taxon>
        <taxon>Cichlidogyrus</taxon>
    </lineage>
</organism>
<dbReference type="PRINTS" id="PR00625">
    <property type="entry name" value="JDOMAIN"/>
</dbReference>
<evidence type="ECO:0000313" key="4">
    <source>
        <dbReference type="Proteomes" id="UP001626550"/>
    </source>
</evidence>
<reference evidence="3 4" key="1">
    <citation type="submission" date="2024-11" db="EMBL/GenBank/DDBJ databases">
        <title>Adaptive evolution of stress response genes in parasites aligns with host niche diversity.</title>
        <authorList>
            <person name="Hahn C."/>
            <person name="Resl P."/>
        </authorList>
    </citation>
    <scope>NUCLEOTIDE SEQUENCE [LARGE SCALE GENOMIC DNA]</scope>
    <source>
        <strain evidence="3">EGGRZ-B1_66</strain>
        <tissue evidence="3">Body</tissue>
    </source>
</reference>
<proteinExistence type="predicted"/>
<dbReference type="PANTHER" id="PTHR44825:SF1">
    <property type="entry name" value="DNAJ HOMOLOG SUBFAMILY C MEMBER 4"/>
    <property type="match status" value="1"/>
</dbReference>
<comment type="caution">
    <text evidence="3">The sequence shown here is derived from an EMBL/GenBank/DDBJ whole genome shotgun (WGS) entry which is preliminary data.</text>
</comment>
<keyword evidence="1" id="KW-1133">Transmembrane helix</keyword>
<dbReference type="Pfam" id="PF00226">
    <property type="entry name" value="DnaJ"/>
    <property type="match status" value="1"/>
</dbReference>
<dbReference type="AlphaFoldDB" id="A0ABD2Q2D2"/>
<sequence>MQTHSRRKLNFLQDDLEGANPYELLGVATTASQTEIRTAYFEKAKQTHPDTNTENKTADQGVKFRQIASAYAILSNPVSRRSVNESLGIFTKDARTADEGATLYWKPHTIASMTFEKAREIHSRRKMNSVHLEPIWYQRSLRKKHQSKQEYFHSEDMWLRRKQPPSMPSCEPPRTYTDRLRNLAFFSQHADNSQFHQLLNIFCSTLLATIVVVAVLERVRRQ</sequence>
<dbReference type="InterPro" id="IPR036869">
    <property type="entry name" value="J_dom_sf"/>
</dbReference>
<protein>
    <recommendedName>
        <fullName evidence="2">J domain-containing protein</fullName>
    </recommendedName>
</protein>
<dbReference type="SUPFAM" id="SSF46565">
    <property type="entry name" value="Chaperone J-domain"/>
    <property type="match status" value="1"/>
</dbReference>
<dbReference type="EMBL" id="JBJKFK010001326">
    <property type="protein sequence ID" value="KAL3313372.1"/>
    <property type="molecule type" value="Genomic_DNA"/>
</dbReference>
<feature type="domain" description="J" evidence="2">
    <location>
        <begin position="20"/>
        <end position="88"/>
    </location>
</feature>
<accession>A0ABD2Q2D2</accession>
<dbReference type="Gene3D" id="1.10.287.110">
    <property type="entry name" value="DnaJ domain"/>
    <property type="match status" value="1"/>
</dbReference>
<evidence type="ECO:0000256" key="1">
    <source>
        <dbReference type="SAM" id="Phobius"/>
    </source>
</evidence>
<dbReference type="CDD" id="cd06257">
    <property type="entry name" value="DnaJ"/>
    <property type="match status" value="1"/>
</dbReference>
<dbReference type="PANTHER" id="PTHR44825">
    <property type="match status" value="1"/>
</dbReference>
<dbReference type="SMART" id="SM00271">
    <property type="entry name" value="DnaJ"/>
    <property type="match status" value="1"/>
</dbReference>
<evidence type="ECO:0000259" key="2">
    <source>
        <dbReference type="PROSITE" id="PS50076"/>
    </source>
</evidence>
<dbReference type="InterPro" id="IPR052763">
    <property type="entry name" value="DnaJ_C4"/>
</dbReference>
<name>A0ABD2Q2D2_9PLAT</name>